<accession>A0AAV7QIZ1</accession>
<evidence type="ECO:0000256" key="1">
    <source>
        <dbReference type="SAM" id="MobiDB-lite"/>
    </source>
</evidence>
<dbReference type="EMBL" id="JANPWB010000010">
    <property type="protein sequence ID" value="KAJ1139447.1"/>
    <property type="molecule type" value="Genomic_DNA"/>
</dbReference>
<evidence type="ECO:0000313" key="3">
    <source>
        <dbReference type="Proteomes" id="UP001066276"/>
    </source>
</evidence>
<sequence>MNSGGHIDSGSGVVSRCLNYNTCTSLLSIRTLRYVDTKDSIDTRLSSRTSTSVFQRSIKMGKRITNPHTRTPAVLWSIVRSFPLSPNRKARHIPHSSEASRPAVRNGRTKSHDKPQTSGIMNGQAGNEGSVA</sequence>
<feature type="region of interest" description="Disordered" evidence="1">
    <location>
        <begin position="86"/>
        <end position="132"/>
    </location>
</feature>
<evidence type="ECO:0000313" key="2">
    <source>
        <dbReference type="EMBL" id="KAJ1139447.1"/>
    </source>
</evidence>
<protein>
    <submittedName>
        <fullName evidence="2">Uncharacterized protein</fullName>
    </submittedName>
</protein>
<dbReference type="AlphaFoldDB" id="A0AAV7QIZ1"/>
<reference evidence="2" key="1">
    <citation type="journal article" date="2022" name="bioRxiv">
        <title>Sequencing and chromosome-scale assembly of the giantPleurodeles waltlgenome.</title>
        <authorList>
            <person name="Brown T."/>
            <person name="Elewa A."/>
            <person name="Iarovenko S."/>
            <person name="Subramanian E."/>
            <person name="Araus A.J."/>
            <person name="Petzold A."/>
            <person name="Susuki M."/>
            <person name="Suzuki K.-i.T."/>
            <person name="Hayashi T."/>
            <person name="Toyoda A."/>
            <person name="Oliveira C."/>
            <person name="Osipova E."/>
            <person name="Leigh N.D."/>
            <person name="Simon A."/>
            <person name="Yun M.H."/>
        </authorList>
    </citation>
    <scope>NUCLEOTIDE SEQUENCE</scope>
    <source>
        <strain evidence="2">20211129_DDA</strain>
        <tissue evidence="2">Liver</tissue>
    </source>
</reference>
<gene>
    <name evidence="2" type="ORF">NDU88_005819</name>
</gene>
<dbReference type="Proteomes" id="UP001066276">
    <property type="component" value="Chromosome 6"/>
</dbReference>
<organism evidence="2 3">
    <name type="scientific">Pleurodeles waltl</name>
    <name type="common">Iberian ribbed newt</name>
    <dbReference type="NCBI Taxonomy" id="8319"/>
    <lineage>
        <taxon>Eukaryota</taxon>
        <taxon>Metazoa</taxon>
        <taxon>Chordata</taxon>
        <taxon>Craniata</taxon>
        <taxon>Vertebrata</taxon>
        <taxon>Euteleostomi</taxon>
        <taxon>Amphibia</taxon>
        <taxon>Batrachia</taxon>
        <taxon>Caudata</taxon>
        <taxon>Salamandroidea</taxon>
        <taxon>Salamandridae</taxon>
        <taxon>Pleurodelinae</taxon>
        <taxon>Pleurodeles</taxon>
    </lineage>
</organism>
<comment type="caution">
    <text evidence="2">The sequence shown here is derived from an EMBL/GenBank/DDBJ whole genome shotgun (WGS) entry which is preliminary data.</text>
</comment>
<keyword evidence="3" id="KW-1185">Reference proteome</keyword>
<proteinExistence type="predicted"/>
<feature type="compositionally biased region" description="Polar residues" evidence="1">
    <location>
        <begin position="116"/>
        <end position="132"/>
    </location>
</feature>
<name>A0AAV7QIZ1_PLEWA</name>